<dbReference type="Proteomes" id="UP001431693">
    <property type="component" value="Unassembled WGS sequence"/>
</dbReference>
<dbReference type="RefSeq" id="WP_283713219.1">
    <property type="nucleotide sequence ID" value="NZ_JASJEW010000003.1"/>
</dbReference>
<dbReference type="EMBL" id="JASJEX010000004">
    <property type="protein sequence ID" value="MDJ1130064.1"/>
    <property type="molecule type" value="Genomic_DNA"/>
</dbReference>
<name>A0ABT6ZLY5_9ACTN</name>
<evidence type="ECO:0000313" key="4">
    <source>
        <dbReference type="Proteomes" id="UP001431693"/>
    </source>
</evidence>
<proteinExistence type="predicted"/>
<gene>
    <name evidence="3" type="ORF">QJ043_08245</name>
</gene>
<comment type="caution">
    <text evidence="3">The sequence shown here is derived from an EMBL/GenBank/DDBJ whole genome shotgun (WGS) entry which is preliminary data.</text>
</comment>
<accession>A0ABT6ZLY5</accession>
<keyword evidence="2" id="KW-0812">Transmembrane</keyword>
<feature type="region of interest" description="Disordered" evidence="1">
    <location>
        <begin position="1"/>
        <end position="58"/>
    </location>
</feature>
<organism evidence="3 4">
    <name type="scientific">Kribbibacterium absianum</name>
    <dbReference type="NCBI Taxonomy" id="3044210"/>
    <lineage>
        <taxon>Bacteria</taxon>
        <taxon>Bacillati</taxon>
        <taxon>Actinomycetota</taxon>
        <taxon>Coriobacteriia</taxon>
        <taxon>Coriobacteriales</taxon>
        <taxon>Kribbibacteriaceae</taxon>
        <taxon>Kribbibacterium</taxon>
    </lineage>
</organism>
<reference evidence="3" key="1">
    <citation type="submission" date="2023-05" db="EMBL/GenBank/DDBJ databases">
        <title>[olsenella] sp. nov., isolated from a pig farm feces dump.</title>
        <authorList>
            <person name="Chang Y.-H."/>
        </authorList>
    </citation>
    <scope>NUCLEOTIDE SEQUENCE</scope>
    <source>
        <strain evidence="3">YH-ols2217</strain>
    </source>
</reference>
<evidence type="ECO:0000313" key="3">
    <source>
        <dbReference type="EMBL" id="MDJ1130064.1"/>
    </source>
</evidence>
<sequence length="101" mass="11124">MASPDNGLSDQERAELEQLRAEKEQREAAAAAARERAELEQLRAEKAAHEDDAAHAARVEAARQKMEPGDDMRMPAAQKILLVICAVLFIAAIWYVVTAPK</sequence>
<evidence type="ECO:0000256" key="1">
    <source>
        <dbReference type="SAM" id="MobiDB-lite"/>
    </source>
</evidence>
<keyword evidence="2" id="KW-0472">Membrane</keyword>
<protein>
    <submittedName>
        <fullName evidence="3">Uncharacterized protein</fullName>
    </submittedName>
</protein>
<feature type="compositionally biased region" description="Basic and acidic residues" evidence="1">
    <location>
        <begin position="10"/>
        <end position="58"/>
    </location>
</feature>
<keyword evidence="4" id="KW-1185">Reference proteome</keyword>
<evidence type="ECO:0000256" key="2">
    <source>
        <dbReference type="SAM" id="Phobius"/>
    </source>
</evidence>
<keyword evidence="2" id="KW-1133">Transmembrane helix</keyword>
<feature type="transmembrane region" description="Helical" evidence="2">
    <location>
        <begin position="80"/>
        <end position="97"/>
    </location>
</feature>